<protein>
    <recommendedName>
        <fullName evidence="3">Transcriptional regulator</fullName>
    </recommendedName>
</protein>
<sequence length="62" mass="7158">MPDTTDLRKKILDFKEREKLSYQTMANLIQENKSEVYQAVIGTRTNPKSNIIISKLLQAYGL</sequence>
<evidence type="ECO:0008006" key="3">
    <source>
        <dbReference type="Google" id="ProtNLM"/>
    </source>
</evidence>
<reference evidence="1 2" key="1">
    <citation type="submission" date="2018-08" db="EMBL/GenBank/DDBJ databases">
        <title>A genome reference for cultivated species of the human gut microbiota.</title>
        <authorList>
            <person name="Zou Y."/>
            <person name="Xue W."/>
            <person name="Luo G."/>
        </authorList>
    </citation>
    <scope>NUCLEOTIDE SEQUENCE [LARGE SCALE GENOMIC DNA]</scope>
    <source>
        <strain evidence="1 2">AF48-16</strain>
    </source>
</reference>
<dbReference type="EMBL" id="QRMZ01000038">
    <property type="protein sequence ID" value="RHK03113.1"/>
    <property type="molecule type" value="Genomic_DNA"/>
</dbReference>
<evidence type="ECO:0000313" key="2">
    <source>
        <dbReference type="Proteomes" id="UP000286288"/>
    </source>
</evidence>
<accession>A0A415ELU3</accession>
<organism evidence="1 2">
    <name type="scientific">Enterococcus casseliflavus</name>
    <name type="common">Enterococcus flavescens</name>
    <dbReference type="NCBI Taxonomy" id="37734"/>
    <lineage>
        <taxon>Bacteria</taxon>
        <taxon>Bacillati</taxon>
        <taxon>Bacillota</taxon>
        <taxon>Bacilli</taxon>
        <taxon>Lactobacillales</taxon>
        <taxon>Enterococcaceae</taxon>
        <taxon>Enterococcus</taxon>
    </lineage>
</organism>
<comment type="caution">
    <text evidence="1">The sequence shown here is derived from an EMBL/GenBank/DDBJ whole genome shotgun (WGS) entry which is preliminary data.</text>
</comment>
<gene>
    <name evidence="1" type="ORF">DW084_17475</name>
</gene>
<evidence type="ECO:0000313" key="1">
    <source>
        <dbReference type="EMBL" id="RHK03113.1"/>
    </source>
</evidence>
<dbReference type="Proteomes" id="UP000286288">
    <property type="component" value="Unassembled WGS sequence"/>
</dbReference>
<name>A0A415ELU3_ENTCA</name>
<proteinExistence type="predicted"/>
<dbReference type="AlphaFoldDB" id="A0A415ELU3"/>